<organism evidence="1 2">
    <name type="scientific">Caballeronia arvi</name>
    <dbReference type="NCBI Taxonomy" id="1777135"/>
    <lineage>
        <taxon>Bacteria</taxon>
        <taxon>Pseudomonadati</taxon>
        <taxon>Pseudomonadota</taxon>
        <taxon>Betaproteobacteria</taxon>
        <taxon>Burkholderiales</taxon>
        <taxon>Burkholderiaceae</taxon>
        <taxon>Caballeronia</taxon>
    </lineage>
</organism>
<dbReference type="EMBL" id="FCOM02000004">
    <property type="protein sequence ID" value="SAL30833.1"/>
    <property type="molecule type" value="Genomic_DNA"/>
</dbReference>
<keyword evidence="2" id="KW-1185">Reference proteome</keyword>
<gene>
    <name evidence="1" type="ORF">AWB74_01334</name>
</gene>
<dbReference type="Proteomes" id="UP000055019">
    <property type="component" value="Unassembled WGS sequence"/>
</dbReference>
<proteinExistence type="predicted"/>
<sequence length="92" mass="9855">MLLSDEELARLQFVAPFLRSEARSALEAEAGYEVTKAGRACEPGGGSAVRIHPASGDFGNASCARRKRSRLLERCMRMAARAASGSRRSIAS</sequence>
<evidence type="ECO:0000313" key="1">
    <source>
        <dbReference type="EMBL" id="SAL30833.1"/>
    </source>
</evidence>
<reference evidence="1" key="1">
    <citation type="submission" date="2016-01" db="EMBL/GenBank/DDBJ databases">
        <authorList>
            <person name="Peeters C."/>
        </authorList>
    </citation>
    <scope>NUCLEOTIDE SEQUENCE [LARGE SCALE GENOMIC DNA]</scope>
    <source>
        <strain evidence="1">LMG 29317</strain>
    </source>
</reference>
<protein>
    <submittedName>
        <fullName evidence="1">Uncharacterized protein</fullName>
    </submittedName>
</protein>
<name>A0A158GG12_9BURK</name>
<accession>A0A158GG12</accession>
<comment type="caution">
    <text evidence="1">The sequence shown here is derived from an EMBL/GenBank/DDBJ whole genome shotgun (WGS) entry which is preliminary data.</text>
</comment>
<evidence type="ECO:0000313" key="2">
    <source>
        <dbReference type="Proteomes" id="UP000055019"/>
    </source>
</evidence>
<dbReference type="AlphaFoldDB" id="A0A158GG12"/>